<accession>A0A0A1TWH7</accession>
<dbReference type="KEGG" id="eiv:EIN_041180"/>
<reference evidence="1 2" key="1">
    <citation type="submission" date="2012-10" db="EMBL/GenBank/DDBJ databases">
        <authorList>
            <person name="Zafar N."/>
            <person name="Inman J."/>
            <person name="Hall N."/>
            <person name="Lorenzi H."/>
            <person name="Caler E."/>
        </authorList>
    </citation>
    <scope>NUCLEOTIDE SEQUENCE [LARGE SCALE GENOMIC DNA]</scope>
    <source>
        <strain evidence="1 2">IP1</strain>
    </source>
</reference>
<gene>
    <name evidence="1" type="ORF">EIN_041180</name>
</gene>
<dbReference type="GeneID" id="14884474"/>
<protein>
    <submittedName>
        <fullName evidence="1">Uncharacterized protein</fullName>
    </submittedName>
</protein>
<dbReference type="VEuPathDB" id="AmoebaDB:EIN_041180"/>
<dbReference type="Proteomes" id="UP000014680">
    <property type="component" value="Unassembled WGS sequence"/>
</dbReference>
<keyword evidence="2" id="KW-1185">Reference proteome</keyword>
<dbReference type="OrthoDB" id="26085at2759"/>
<evidence type="ECO:0000313" key="2">
    <source>
        <dbReference type="Proteomes" id="UP000014680"/>
    </source>
</evidence>
<sequence>MDHFITAGVKLLSGEHTFEEIKNNEKLVILNPDKTFDELIELRTDWTLFNEFTEDNIQITFKDIGREFKLISSELHVYVLLIGMVADYGKGKTGSALFCYVNEKLGIVYIKYGVKDTSFLSLISETNMLRISTYNYTMVVGNPQNRDDLSKNINQNVYLMHLVDKPEVTIFPVTVSAPHFIPPQKHNLFHNGEAVELTEKYLLFSDPKSDRGVVFVTRWLGENKVDFRATLNPFPRWGNYQNFGQMMATVKLSETTTDAFIAAPTAWIHDNIRKATNEGRGTTEYIGIIYHFHIEDDVGCEAKTYYFIQSDKEKGGLFNSTIHTMIKVGKDVFATLENYDGVFKIQCDEKFELHL</sequence>
<dbReference type="EMBL" id="KB207071">
    <property type="protein sequence ID" value="ELP85494.1"/>
    <property type="molecule type" value="Genomic_DNA"/>
</dbReference>
<dbReference type="AlphaFoldDB" id="A0A0A1TWH7"/>
<organism evidence="1 2">
    <name type="scientific">Entamoeba invadens IP1</name>
    <dbReference type="NCBI Taxonomy" id="370355"/>
    <lineage>
        <taxon>Eukaryota</taxon>
        <taxon>Amoebozoa</taxon>
        <taxon>Evosea</taxon>
        <taxon>Archamoebae</taxon>
        <taxon>Mastigamoebida</taxon>
        <taxon>Entamoebidae</taxon>
        <taxon>Entamoeba</taxon>
    </lineage>
</organism>
<evidence type="ECO:0000313" key="1">
    <source>
        <dbReference type="EMBL" id="ELP85494.1"/>
    </source>
</evidence>
<dbReference type="RefSeq" id="XP_004184840.1">
    <property type="nucleotide sequence ID" value="XM_004184792.1"/>
</dbReference>
<proteinExistence type="predicted"/>
<name>A0A0A1TWH7_ENTIV</name>